<feature type="compositionally biased region" description="Basic and acidic residues" evidence="6">
    <location>
        <begin position="117"/>
        <end position="127"/>
    </location>
</feature>
<feature type="compositionally biased region" description="Low complexity" evidence="6">
    <location>
        <begin position="32"/>
        <end position="41"/>
    </location>
</feature>
<dbReference type="InterPro" id="IPR036866">
    <property type="entry name" value="RibonucZ/Hydroxyglut_hydro"/>
</dbReference>
<dbReference type="InterPro" id="IPR004477">
    <property type="entry name" value="ComEC_N"/>
</dbReference>
<name>A0A8H9HI81_9ACTN</name>
<feature type="compositionally biased region" description="Basic residues" evidence="6">
    <location>
        <begin position="1010"/>
        <end position="1020"/>
    </location>
</feature>
<feature type="compositionally biased region" description="Basic and acidic residues" evidence="6">
    <location>
        <begin position="1032"/>
        <end position="1058"/>
    </location>
</feature>
<dbReference type="SUPFAM" id="SSF56281">
    <property type="entry name" value="Metallo-hydrolase/oxidoreductase"/>
    <property type="match status" value="1"/>
</dbReference>
<evidence type="ECO:0000256" key="5">
    <source>
        <dbReference type="ARBA" id="ARBA00023136"/>
    </source>
</evidence>
<feature type="transmembrane region" description="Helical" evidence="7">
    <location>
        <begin position="616"/>
        <end position="637"/>
    </location>
</feature>
<evidence type="ECO:0000256" key="6">
    <source>
        <dbReference type="SAM" id="MobiDB-lite"/>
    </source>
</evidence>
<gene>
    <name evidence="10" type="ORF">GCM10010227_08420</name>
    <name evidence="9" type="ORF">Sgou_50150</name>
</gene>
<evidence type="ECO:0000256" key="1">
    <source>
        <dbReference type="ARBA" id="ARBA00004651"/>
    </source>
</evidence>
<comment type="subcellular location">
    <subcellularLocation>
        <location evidence="1">Cell membrane</location>
        <topology evidence="1">Multi-pass membrane protein</topology>
    </subcellularLocation>
</comment>
<feature type="transmembrane region" description="Helical" evidence="7">
    <location>
        <begin position="554"/>
        <end position="573"/>
    </location>
</feature>
<accession>A0A8H9HI81</accession>
<keyword evidence="11" id="KW-1185">Reference proteome</keyword>
<feature type="region of interest" description="Disordered" evidence="6">
    <location>
        <begin position="1"/>
        <end position="62"/>
    </location>
</feature>
<evidence type="ECO:0000313" key="12">
    <source>
        <dbReference type="Proteomes" id="UP000660975"/>
    </source>
</evidence>
<feature type="compositionally biased region" description="Basic and acidic residues" evidence="6">
    <location>
        <begin position="197"/>
        <end position="217"/>
    </location>
</feature>
<feature type="compositionally biased region" description="Basic residues" evidence="6">
    <location>
        <begin position="1130"/>
        <end position="1152"/>
    </location>
</feature>
<protein>
    <recommendedName>
        <fullName evidence="8">Metallo-beta-lactamase domain-containing protein</fullName>
    </recommendedName>
</protein>
<evidence type="ECO:0000259" key="8">
    <source>
        <dbReference type="SMART" id="SM00849"/>
    </source>
</evidence>
<evidence type="ECO:0000256" key="2">
    <source>
        <dbReference type="ARBA" id="ARBA00022475"/>
    </source>
</evidence>
<evidence type="ECO:0000313" key="10">
    <source>
        <dbReference type="EMBL" id="GGU57706.1"/>
    </source>
</evidence>
<reference evidence="10" key="3">
    <citation type="submission" date="2020-09" db="EMBL/GenBank/DDBJ databases">
        <authorList>
            <person name="Sun Q."/>
            <person name="Ohkuma M."/>
        </authorList>
    </citation>
    <scope>NUCLEOTIDE SEQUENCE</scope>
    <source>
        <strain evidence="10">JCM 4136</strain>
    </source>
</reference>
<feature type="region of interest" description="Disordered" evidence="6">
    <location>
        <begin position="117"/>
        <end position="152"/>
    </location>
</feature>
<reference evidence="10" key="1">
    <citation type="journal article" date="2014" name="Int. J. Syst. Evol. Microbiol.">
        <title>Complete genome sequence of Corynebacterium casei LMG S-19264T (=DSM 44701T), isolated from a smear-ripened cheese.</title>
        <authorList>
            <consortium name="US DOE Joint Genome Institute (JGI-PGF)"/>
            <person name="Walter F."/>
            <person name="Albersmeier A."/>
            <person name="Kalinowski J."/>
            <person name="Ruckert C."/>
        </authorList>
    </citation>
    <scope>NUCLEOTIDE SEQUENCE</scope>
    <source>
        <strain evidence="10">JCM 4136</strain>
    </source>
</reference>
<dbReference type="Proteomes" id="UP000480804">
    <property type="component" value="Unassembled WGS sequence"/>
</dbReference>
<keyword evidence="2" id="KW-1003">Cell membrane</keyword>
<sequence>MDGTGDTGGTGEGGRREFTGRQARGAAGGATGPAEGAGRAGPVRRRAGVTEAADGGAGTERGPVDLRLAVPAVAAWGAAASLVGQEPGRAWLAVAVGLCGAAGVPAWARLRRGGRERGLSGVRADRVPRHRGPSGARGTPGGSGRARSGVELPEVPGARRAAHLAAGRMPGPRRTRLCVAAALLCAAAGAASAGLHGADHHRGPVPELAERRARVTAEVEVTGDARPVRQPGGTAGDESGRPPSLLIDGRIVEVAAAGGGAVRTRTPVLLIVPVPDRADGDRWRELLPTTRLRLAGRLVPPLDAGGPNAAVLRPTRAGPPEVTGGPSRLQRFAGKLRAGLRAASDGLEPDARALLPALVVGDTGRVPDDLREAFRATDLTHLMAVSGSNLTIVLALLIGPPGRAHRAERGGLAPLMGLGLRTTAVAGGALTLAFVIVCRPEPSVVRAAACGAVTLLAVATGRRRSLVPALAAAVLLLSLWDPWLARGHGFLLSVLATGALLLLAPRWSEALRRRGVPARIAEAVAAAAAAQAVCAPVVAVLSARVGLVAVPCNLLAEFAVAPATVLGFAALALAPLLPGAAELVATGAGWPAGWIAEVARTGAALPGAGFDWPGGWGGGLLLAGVTVAVVLVSGRLLRRRRWPVLAAAVLLVLFVVQPPAVTRVVTGWPPPGWRMVLCDVGQGDALVLAAGPGAAVLVDTGPDPLAVDRCLRVLGVDRVPLVVLTHFHADHTGGLAGVLRGRPVGLVETTALADPPAQAALVHRTAAAAGVPVRVAAAGEARRADGGLGWEVLWPPGPPARPPDGANDASLTLLVRTAGLTLLLLGDLEPPGQRALARTGRVPAGVDVLKVAHHGSAHQDPGLLAAAAPRVAVVSVGADNGYGHPAPSTLATFHDRGVPVHRTDRQGDIAVLGGDGDEADRTGPRPAGEAPPPRVLTRAGSVPRERAAGVDAAVARGVRPAPTHSEPSAGARAQARRRRPGTGSAAPAALGHWRHGHHLDRRLPPSPGRRPPRPPRRGRPARPAPASPARGALREPLRPPRRGDPARREEPHREDHRPPPGRLLLRAQRRLRHPAGRPRLPGRLPPGQSDGPGRAPGRPLRPHGPAGRGRRRRPLAGGRRFRGVHPPAARLRRAGRTARRGWRLPRRGGGRR</sequence>
<dbReference type="Pfam" id="PF00753">
    <property type="entry name" value="Lactamase_B"/>
    <property type="match status" value="1"/>
</dbReference>
<feature type="compositionally biased region" description="Low complexity" evidence="6">
    <location>
        <begin position="949"/>
        <end position="962"/>
    </location>
</feature>
<dbReference type="InterPro" id="IPR052159">
    <property type="entry name" value="Competence_DNA_uptake"/>
</dbReference>
<dbReference type="AlphaFoldDB" id="A0A8H9HI81"/>
<evidence type="ECO:0000256" key="4">
    <source>
        <dbReference type="ARBA" id="ARBA00022989"/>
    </source>
</evidence>
<keyword evidence="3 7" id="KW-0812">Transmembrane</keyword>
<feature type="transmembrane region" description="Helical" evidence="7">
    <location>
        <begin position="379"/>
        <end position="398"/>
    </location>
</feature>
<dbReference type="PANTHER" id="PTHR30619">
    <property type="entry name" value="DNA INTERNALIZATION/COMPETENCE PROTEIN COMEC/REC2"/>
    <property type="match status" value="1"/>
</dbReference>
<feature type="region of interest" description="Disordered" evidence="6">
    <location>
        <begin position="195"/>
        <end position="243"/>
    </location>
</feature>
<dbReference type="Gene3D" id="3.60.15.10">
    <property type="entry name" value="Ribonuclease Z/Hydroxyacylglutathione hydrolase-like"/>
    <property type="match status" value="1"/>
</dbReference>
<dbReference type="PANTHER" id="PTHR30619:SF1">
    <property type="entry name" value="RECOMBINATION PROTEIN 2"/>
    <property type="match status" value="1"/>
</dbReference>
<proteinExistence type="predicted"/>
<feature type="region of interest" description="Disordered" evidence="6">
    <location>
        <begin position="903"/>
        <end position="1152"/>
    </location>
</feature>
<evidence type="ECO:0000313" key="9">
    <source>
        <dbReference type="EMBL" id="GFH80345.1"/>
    </source>
</evidence>
<dbReference type="Pfam" id="PF03772">
    <property type="entry name" value="Competence"/>
    <property type="match status" value="1"/>
</dbReference>
<feature type="transmembrane region" description="Helical" evidence="7">
    <location>
        <begin position="490"/>
        <end position="508"/>
    </location>
</feature>
<feature type="region of interest" description="Disordered" evidence="6">
    <location>
        <begin position="305"/>
        <end position="325"/>
    </location>
</feature>
<evidence type="ECO:0000256" key="3">
    <source>
        <dbReference type="ARBA" id="ARBA00022692"/>
    </source>
</evidence>
<organism evidence="10 12">
    <name type="scientific">Streptomyces gougerotii</name>
    <dbReference type="NCBI Taxonomy" id="53448"/>
    <lineage>
        <taxon>Bacteria</taxon>
        <taxon>Bacillati</taxon>
        <taxon>Actinomycetota</taxon>
        <taxon>Actinomycetes</taxon>
        <taxon>Kitasatosporales</taxon>
        <taxon>Streptomycetaceae</taxon>
        <taxon>Streptomyces</taxon>
        <taxon>Streptomyces diastaticus group</taxon>
    </lineage>
</organism>
<feature type="domain" description="Metallo-beta-lactamase" evidence="8">
    <location>
        <begin position="682"/>
        <end position="878"/>
    </location>
</feature>
<evidence type="ECO:0000256" key="7">
    <source>
        <dbReference type="SAM" id="Phobius"/>
    </source>
</evidence>
<keyword evidence="4 7" id="KW-1133">Transmembrane helix</keyword>
<keyword evidence="5 7" id="KW-0472">Membrane</keyword>
<evidence type="ECO:0000313" key="11">
    <source>
        <dbReference type="Proteomes" id="UP000480804"/>
    </source>
</evidence>
<feature type="compositionally biased region" description="Gly residues" evidence="6">
    <location>
        <begin position="1"/>
        <end position="12"/>
    </location>
</feature>
<feature type="compositionally biased region" description="Basic residues" evidence="6">
    <location>
        <begin position="1108"/>
        <end position="1123"/>
    </location>
</feature>
<dbReference type="EMBL" id="BMSC01000002">
    <property type="protein sequence ID" value="GGU57706.1"/>
    <property type="molecule type" value="Genomic_DNA"/>
</dbReference>
<reference evidence="9 11" key="2">
    <citation type="submission" date="2020-02" db="EMBL/GenBank/DDBJ databases">
        <title>Whole genome shotgun sequence of Streptomyces gougerotii NBRC 13043.</title>
        <authorList>
            <person name="Ichikawa N."/>
            <person name="Komaki H."/>
            <person name="Tamura T."/>
        </authorList>
    </citation>
    <scope>NUCLEOTIDE SEQUENCE [LARGE SCALE GENOMIC DNA]</scope>
    <source>
        <strain evidence="9 11">NBRC 13043</strain>
    </source>
</reference>
<dbReference type="NCBIfam" id="TIGR00360">
    <property type="entry name" value="ComEC_N-term"/>
    <property type="match status" value="1"/>
</dbReference>
<feature type="transmembrane region" description="Helical" evidence="7">
    <location>
        <begin position="418"/>
        <end position="437"/>
    </location>
</feature>
<dbReference type="SMART" id="SM00849">
    <property type="entry name" value="Lactamase_B"/>
    <property type="match status" value="1"/>
</dbReference>
<feature type="transmembrane region" description="Helical" evidence="7">
    <location>
        <begin position="644"/>
        <end position="661"/>
    </location>
</feature>
<dbReference type="Proteomes" id="UP000660975">
    <property type="component" value="Unassembled WGS sequence"/>
</dbReference>
<comment type="caution">
    <text evidence="10">The sequence shown here is derived from an EMBL/GenBank/DDBJ whole genome shotgun (WGS) entry which is preliminary data.</text>
</comment>
<dbReference type="GO" id="GO:0005886">
    <property type="term" value="C:plasma membrane"/>
    <property type="evidence" value="ECO:0007669"/>
    <property type="project" value="UniProtKB-SubCell"/>
</dbReference>
<dbReference type="EMBL" id="BLLO01000025">
    <property type="protein sequence ID" value="GFH80345.1"/>
    <property type="molecule type" value="Genomic_DNA"/>
</dbReference>
<dbReference type="InterPro" id="IPR001279">
    <property type="entry name" value="Metallo-B-lactamas"/>
</dbReference>
<feature type="compositionally biased region" description="Low complexity" evidence="6">
    <location>
        <begin position="1077"/>
        <end position="1098"/>
    </location>
</feature>
<feature type="compositionally biased region" description="Basic residues" evidence="6">
    <location>
        <begin position="1067"/>
        <end position="1076"/>
    </location>
</feature>